<keyword evidence="4" id="KW-1185">Reference proteome</keyword>
<accession>A0A9J6BRU2</accession>
<dbReference type="AlphaFoldDB" id="A0A9J6BRU2"/>
<evidence type="ECO:0000313" key="4">
    <source>
        <dbReference type="Proteomes" id="UP001107558"/>
    </source>
</evidence>
<protein>
    <submittedName>
        <fullName evidence="3">Uncharacterized protein</fullName>
    </submittedName>
</protein>
<name>A0A9J6BRU2_POLVA</name>
<feature type="compositionally biased region" description="Pro residues" evidence="1">
    <location>
        <begin position="487"/>
        <end position="500"/>
    </location>
</feature>
<gene>
    <name evidence="3" type="ORF">PVAND_002322</name>
</gene>
<proteinExistence type="predicted"/>
<reference evidence="3" key="1">
    <citation type="submission" date="2021-03" db="EMBL/GenBank/DDBJ databases">
        <title>Chromosome level genome of the anhydrobiotic midge Polypedilum vanderplanki.</title>
        <authorList>
            <person name="Yoshida Y."/>
            <person name="Kikawada T."/>
            <person name="Gusev O."/>
        </authorList>
    </citation>
    <scope>NUCLEOTIDE SEQUENCE</scope>
    <source>
        <strain evidence="3">NIAS01</strain>
        <tissue evidence="3">Whole body or cell culture</tissue>
    </source>
</reference>
<feature type="region of interest" description="Disordered" evidence="1">
    <location>
        <begin position="154"/>
        <end position="176"/>
    </location>
</feature>
<evidence type="ECO:0000256" key="2">
    <source>
        <dbReference type="SAM" id="SignalP"/>
    </source>
</evidence>
<sequence length="613" mass="69977">MKEKLAFYVLYALLLIFLAEVNCIKINTDDSENKTITSTIASFLEKNDTLLSLEVTSEKSFQESRIINDENVKSLEISTNNHKIPPTLPNANAKKVGDESKEKLEKSIKNIAKPAQIAPSIDGKLKQAVINSKQQSFKNLVDKNTGKLKDQIAKSAENQPDISKELPPTPSSDSTAKQFIPSPELTSLFNPDNQAHNHFKPFNQFMRPPSKDASFPFENNEIDKWFGGHNRSPNEHHIHPNDVNHNFLQQHGMLRNTHVEFPHHHSDRQTNFHQHHYFPQEQYHSRNSQHSFQFNANSGERMIFPSDTPFSEEFKNNNNNWPSKLPEMNSKNERLKGTWKWIPDNNEDNESPEAKFHTFHSGPVIYDSPRPHTVRDRPYTFESTDVFNQQTTPPTGPGIGSTWPTAEALMTGEEISTTGKSDESERCHLDVKLLRSPSPWKKLIHVMTAAIPIGLIISALTPRIVYVHPNATVPTLQPPFSQQQPSPNIPPSAPNQPIPPQQLQQQFNTPFPLRQRAIIAPTYDISTSLTEFMKFMEMQYRERRENIDGICEDRFFCEMALMGAHPNANMMHRTMYKVAIETSQAQAERSGLKEIFSAIKHHNCNIFRCNHIS</sequence>
<evidence type="ECO:0000313" key="3">
    <source>
        <dbReference type="EMBL" id="KAG5672171.1"/>
    </source>
</evidence>
<evidence type="ECO:0000256" key="1">
    <source>
        <dbReference type="SAM" id="MobiDB-lite"/>
    </source>
</evidence>
<keyword evidence="2" id="KW-0732">Signal</keyword>
<feature type="signal peptide" evidence="2">
    <location>
        <begin position="1"/>
        <end position="23"/>
    </location>
</feature>
<feature type="region of interest" description="Disordered" evidence="1">
    <location>
        <begin position="476"/>
        <end position="502"/>
    </location>
</feature>
<comment type="caution">
    <text evidence="3">The sequence shown here is derived from an EMBL/GenBank/DDBJ whole genome shotgun (WGS) entry which is preliminary data.</text>
</comment>
<organism evidence="3 4">
    <name type="scientific">Polypedilum vanderplanki</name>
    <name type="common">Sleeping chironomid midge</name>
    <dbReference type="NCBI Taxonomy" id="319348"/>
    <lineage>
        <taxon>Eukaryota</taxon>
        <taxon>Metazoa</taxon>
        <taxon>Ecdysozoa</taxon>
        <taxon>Arthropoda</taxon>
        <taxon>Hexapoda</taxon>
        <taxon>Insecta</taxon>
        <taxon>Pterygota</taxon>
        <taxon>Neoptera</taxon>
        <taxon>Endopterygota</taxon>
        <taxon>Diptera</taxon>
        <taxon>Nematocera</taxon>
        <taxon>Chironomoidea</taxon>
        <taxon>Chironomidae</taxon>
        <taxon>Chironominae</taxon>
        <taxon>Polypedilum</taxon>
        <taxon>Polypedilum</taxon>
    </lineage>
</organism>
<dbReference type="EMBL" id="JADBJN010000003">
    <property type="protein sequence ID" value="KAG5672171.1"/>
    <property type="molecule type" value="Genomic_DNA"/>
</dbReference>
<dbReference type="Proteomes" id="UP001107558">
    <property type="component" value="Chromosome 3"/>
</dbReference>
<dbReference type="OrthoDB" id="6372754at2759"/>
<feature type="chain" id="PRO_5039943828" evidence="2">
    <location>
        <begin position="24"/>
        <end position="613"/>
    </location>
</feature>